<evidence type="ECO:0000256" key="1">
    <source>
        <dbReference type="SAM" id="MobiDB-lite"/>
    </source>
</evidence>
<name>A0ABS8VCX4_DATST</name>
<feature type="transmembrane region" description="Helical" evidence="2">
    <location>
        <begin position="89"/>
        <end position="107"/>
    </location>
</feature>
<keyword evidence="2" id="KW-1133">Transmembrane helix</keyword>
<evidence type="ECO:0000313" key="4">
    <source>
        <dbReference type="Proteomes" id="UP000823775"/>
    </source>
</evidence>
<keyword evidence="2" id="KW-0472">Membrane</keyword>
<accession>A0ABS8VCX4</accession>
<keyword evidence="2" id="KW-0812">Transmembrane</keyword>
<gene>
    <name evidence="3" type="ORF">HAX54_032523</name>
</gene>
<feature type="region of interest" description="Disordered" evidence="1">
    <location>
        <begin position="21"/>
        <end position="40"/>
    </location>
</feature>
<proteinExistence type="predicted"/>
<evidence type="ECO:0000256" key="2">
    <source>
        <dbReference type="SAM" id="Phobius"/>
    </source>
</evidence>
<dbReference type="Proteomes" id="UP000823775">
    <property type="component" value="Unassembled WGS sequence"/>
</dbReference>
<evidence type="ECO:0000313" key="3">
    <source>
        <dbReference type="EMBL" id="MCD9644337.1"/>
    </source>
</evidence>
<sequence>MPKSFRRCGVEVFSDSVKSRFFPNEPRDGEDEVTAMGDKEPEPIAKAPARAVSELGLRIRLYQPEDSLGTIGFCYTDIVGHHGSYLEFLKGYVSVEILALAIPVVLLPEAKFRELVSYLAFRVMSSSSMFICPGFYYYFR</sequence>
<comment type="caution">
    <text evidence="3">The sequence shown here is derived from an EMBL/GenBank/DDBJ whole genome shotgun (WGS) entry which is preliminary data.</text>
</comment>
<dbReference type="EMBL" id="JACEIK010004125">
    <property type="protein sequence ID" value="MCD9644337.1"/>
    <property type="molecule type" value="Genomic_DNA"/>
</dbReference>
<feature type="transmembrane region" description="Helical" evidence="2">
    <location>
        <begin position="119"/>
        <end position="139"/>
    </location>
</feature>
<reference evidence="3 4" key="1">
    <citation type="journal article" date="2021" name="BMC Genomics">
        <title>Datura genome reveals duplications of psychoactive alkaloid biosynthetic genes and high mutation rate following tissue culture.</title>
        <authorList>
            <person name="Rajewski A."/>
            <person name="Carter-House D."/>
            <person name="Stajich J."/>
            <person name="Litt A."/>
        </authorList>
    </citation>
    <scope>NUCLEOTIDE SEQUENCE [LARGE SCALE GENOMIC DNA]</scope>
    <source>
        <strain evidence="3">AR-01</strain>
    </source>
</reference>
<protein>
    <submittedName>
        <fullName evidence="3">Uncharacterized protein</fullName>
    </submittedName>
</protein>
<keyword evidence="4" id="KW-1185">Reference proteome</keyword>
<organism evidence="3 4">
    <name type="scientific">Datura stramonium</name>
    <name type="common">Jimsonweed</name>
    <name type="synonym">Common thornapple</name>
    <dbReference type="NCBI Taxonomy" id="4076"/>
    <lineage>
        <taxon>Eukaryota</taxon>
        <taxon>Viridiplantae</taxon>
        <taxon>Streptophyta</taxon>
        <taxon>Embryophyta</taxon>
        <taxon>Tracheophyta</taxon>
        <taxon>Spermatophyta</taxon>
        <taxon>Magnoliopsida</taxon>
        <taxon>eudicotyledons</taxon>
        <taxon>Gunneridae</taxon>
        <taxon>Pentapetalae</taxon>
        <taxon>asterids</taxon>
        <taxon>lamiids</taxon>
        <taxon>Solanales</taxon>
        <taxon>Solanaceae</taxon>
        <taxon>Solanoideae</taxon>
        <taxon>Datureae</taxon>
        <taxon>Datura</taxon>
    </lineage>
</organism>